<dbReference type="Pfam" id="PF07332">
    <property type="entry name" value="Phage_holin_3_6"/>
    <property type="match status" value="1"/>
</dbReference>
<accession>A0AAU9CGH6</accession>
<evidence type="ECO:0008006" key="4">
    <source>
        <dbReference type="Google" id="ProtNLM"/>
    </source>
</evidence>
<keyword evidence="1" id="KW-1133">Transmembrane helix</keyword>
<name>A0AAU9CGH6_9BACT</name>
<gene>
    <name evidence="2" type="ORF">FUAX_37110</name>
</gene>
<evidence type="ECO:0000256" key="1">
    <source>
        <dbReference type="SAM" id="Phobius"/>
    </source>
</evidence>
<evidence type="ECO:0000313" key="3">
    <source>
        <dbReference type="Proteomes" id="UP001348817"/>
    </source>
</evidence>
<organism evidence="2 3">
    <name type="scientific">Fulvitalea axinellae</name>
    <dbReference type="NCBI Taxonomy" id="1182444"/>
    <lineage>
        <taxon>Bacteria</taxon>
        <taxon>Pseudomonadati</taxon>
        <taxon>Bacteroidota</taxon>
        <taxon>Cytophagia</taxon>
        <taxon>Cytophagales</taxon>
        <taxon>Persicobacteraceae</taxon>
        <taxon>Fulvitalea</taxon>
    </lineage>
</organism>
<dbReference type="InterPro" id="IPR009937">
    <property type="entry name" value="Phage_holin_3_6"/>
</dbReference>
<dbReference type="Proteomes" id="UP001348817">
    <property type="component" value="Chromosome"/>
</dbReference>
<dbReference type="RefSeq" id="WP_338392783.1">
    <property type="nucleotide sequence ID" value="NZ_AP025314.1"/>
</dbReference>
<dbReference type="KEGG" id="fax:FUAX_37110"/>
<keyword evidence="1" id="KW-0472">Membrane</keyword>
<feature type="transmembrane region" description="Helical" evidence="1">
    <location>
        <begin position="40"/>
        <end position="64"/>
    </location>
</feature>
<reference evidence="2 3" key="1">
    <citation type="submission" date="2021-12" db="EMBL/GenBank/DDBJ databases">
        <title>Genome sequencing of bacteria with rrn-lacking chromosome and rrn-plasmid.</title>
        <authorList>
            <person name="Anda M."/>
            <person name="Iwasaki W."/>
        </authorList>
    </citation>
    <scope>NUCLEOTIDE SEQUENCE [LARGE SCALE GENOMIC DNA]</scope>
    <source>
        <strain evidence="2 3">DSM 100852</strain>
    </source>
</reference>
<keyword evidence="1" id="KW-0812">Transmembrane</keyword>
<dbReference type="AlphaFoldDB" id="A0AAU9CGH6"/>
<keyword evidence="3" id="KW-1185">Reference proteome</keyword>
<proteinExistence type="predicted"/>
<evidence type="ECO:0000313" key="2">
    <source>
        <dbReference type="EMBL" id="BDD11279.1"/>
    </source>
</evidence>
<feature type="transmembrane region" description="Helical" evidence="1">
    <location>
        <begin position="76"/>
        <end position="97"/>
    </location>
</feature>
<sequence length="129" mass="14610">MKEKIAKWLRLEELAENLIGYAEARIELTKVRMQEQACKLVANFAVTLIIALAFTFFAGLASFTTGLFLGQLLDNTALGFFILSVISALIVAVLYYYRKSLIQSTMDKVFEVMNEKEEDQNDNKDKTAE</sequence>
<dbReference type="EMBL" id="AP025314">
    <property type="protein sequence ID" value="BDD11279.1"/>
    <property type="molecule type" value="Genomic_DNA"/>
</dbReference>
<protein>
    <recommendedName>
        <fullName evidence="4">Phage holin family protein</fullName>
    </recommendedName>
</protein>